<keyword evidence="1" id="KW-0472">Membrane</keyword>
<evidence type="ECO:0000256" key="1">
    <source>
        <dbReference type="SAM" id="Phobius"/>
    </source>
</evidence>
<dbReference type="RefSeq" id="WP_188360169.1">
    <property type="nucleotide sequence ID" value="NZ_BMDC01000004.1"/>
</dbReference>
<feature type="transmembrane region" description="Helical" evidence="1">
    <location>
        <begin position="12"/>
        <end position="38"/>
    </location>
</feature>
<dbReference type="Proteomes" id="UP000600171">
    <property type="component" value="Unassembled WGS sequence"/>
</dbReference>
<evidence type="ECO:0000313" key="2">
    <source>
        <dbReference type="EMBL" id="GGH65729.1"/>
    </source>
</evidence>
<reference evidence="2 3" key="1">
    <citation type="journal article" date="2014" name="Int. J. Syst. Evol. Microbiol.">
        <title>Complete genome sequence of Corynebacterium casei LMG S-19264T (=DSM 44701T), isolated from a smear-ripened cheese.</title>
        <authorList>
            <consortium name="US DOE Joint Genome Institute (JGI-PGF)"/>
            <person name="Walter F."/>
            <person name="Albersmeier A."/>
            <person name="Kalinowski J."/>
            <person name="Ruckert C."/>
        </authorList>
    </citation>
    <scope>NUCLEOTIDE SEQUENCE [LARGE SCALE GENOMIC DNA]</scope>
    <source>
        <strain evidence="2 3">CCM 8669</strain>
    </source>
</reference>
<evidence type="ECO:0000313" key="3">
    <source>
        <dbReference type="Proteomes" id="UP000600171"/>
    </source>
</evidence>
<accession>A0A917IW20</accession>
<keyword evidence="1" id="KW-0812">Transmembrane</keyword>
<sequence length="78" mass="8918">MKQHISKLFRVLYTIALTLFLAVAFTLVFTQIIGLIFAQPSWIDWAEETLEHPSIILAVFTGIFAFIVYNAEGTKRNQ</sequence>
<proteinExistence type="predicted"/>
<keyword evidence="3" id="KW-1185">Reference proteome</keyword>
<gene>
    <name evidence="2" type="ORF">GCM10007359_19260</name>
</gene>
<name>A0A917IW20_9MICC</name>
<dbReference type="EMBL" id="BMDC01000004">
    <property type="protein sequence ID" value="GGH65729.1"/>
    <property type="molecule type" value="Genomic_DNA"/>
</dbReference>
<feature type="transmembrane region" description="Helical" evidence="1">
    <location>
        <begin position="50"/>
        <end position="69"/>
    </location>
</feature>
<protein>
    <submittedName>
        <fullName evidence="2">Uncharacterized protein</fullName>
    </submittedName>
</protein>
<keyword evidence="1" id="KW-1133">Transmembrane helix</keyword>
<comment type="caution">
    <text evidence="2">The sequence shown here is derived from an EMBL/GenBank/DDBJ whole genome shotgun (WGS) entry which is preliminary data.</text>
</comment>
<dbReference type="AlphaFoldDB" id="A0A917IW20"/>
<organism evidence="2 3">
    <name type="scientific">Rothia aerolata</name>
    <dbReference type="NCBI Taxonomy" id="1812262"/>
    <lineage>
        <taxon>Bacteria</taxon>
        <taxon>Bacillati</taxon>
        <taxon>Actinomycetota</taxon>
        <taxon>Actinomycetes</taxon>
        <taxon>Micrococcales</taxon>
        <taxon>Micrococcaceae</taxon>
        <taxon>Rothia</taxon>
    </lineage>
</organism>